<dbReference type="RefSeq" id="WP_379530047.1">
    <property type="nucleotide sequence ID" value="NZ_JBHSBI010000011.1"/>
</dbReference>
<evidence type="ECO:0000313" key="3">
    <source>
        <dbReference type="Proteomes" id="UP001595851"/>
    </source>
</evidence>
<sequence>MNQINSMAGKTTRGMRKRLSGIGAAAPAAGMVLASPAIARADVDPTDPTTTHVGVVGDTLTVHGRYGDNYITIVPGDRGRVRVTDKNYPILPGGDCIDITDNEVECGLSGTPKGLHVDGHAGADTIINLLPTSSKTQARIYGGSGNDVI</sequence>
<organism evidence="2 3">
    <name type="scientific">Nonomuraea purpurea</name>
    <dbReference type="NCBI Taxonomy" id="1849276"/>
    <lineage>
        <taxon>Bacteria</taxon>
        <taxon>Bacillati</taxon>
        <taxon>Actinomycetota</taxon>
        <taxon>Actinomycetes</taxon>
        <taxon>Streptosporangiales</taxon>
        <taxon>Streptosporangiaceae</taxon>
        <taxon>Nonomuraea</taxon>
    </lineage>
</organism>
<name>A0ABV8G7P1_9ACTN</name>
<comment type="caution">
    <text evidence="2">The sequence shown here is derived from an EMBL/GenBank/DDBJ whole genome shotgun (WGS) entry which is preliminary data.</text>
</comment>
<feature type="signal peptide" evidence="1">
    <location>
        <begin position="1"/>
        <end position="39"/>
    </location>
</feature>
<dbReference type="EMBL" id="JBHSBI010000011">
    <property type="protein sequence ID" value="MFC4010022.1"/>
    <property type="molecule type" value="Genomic_DNA"/>
</dbReference>
<protein>
    <submittedName>
        <fullName evidence="2">Uncharacterized protein</fullName>
    </submittedName>
</protein>
<evidence type="ECO:0000256" key="1">
    <source>
        <dbReference type="SAM" id="SignalP"/>
    </source>
</evidence>
<keyword evidence="3" id="KW-1185">Reference proteome</keyword>
<evidence type="ECO:0000313" key="2">
    <source>
        <dbReference type="EMBL" id="MFC4010022.1"/>
    </source>
</evidence>
<reference evidence="3" key="1">
    <citation type="journal article" date="2019" name="Int. J. Syst. Evol. Microbiol.">
        <title>The Global Catalogue of Microorganisms (GCM) 10K type strain sequencing project: providing services to taxonomists for standard genome sequencing and annotation.</title>
        <authorList>
            <consortium name="The Broad Institute Genomics Platform"/>
            <consortium name="The Broad Institute Genome Sequencing Center for Infectious Disease"/>
            <person name="Wu L."/>
            <person name="Ma J."/>
        </authorList>
    </citation>
    <scope>NUCLEOTIDE SEQUENCE [LARGE SCALE GENOMIC DNA]</scope>
    <source>
        <strain evidence="3">TBRC 1276</strain>
    </source>
</reference>
<keyword evidence="1" id="KW-0732">Signal</keyword>
<accession>A0ABV8G7P1</accession>
<feature type="chain" id="PRO_5046084730" evidence="1">
    <location>
        <begin position="40"/>
        <end position="149"/>
    </location>
</feature>
<dbReference type="Proteomes" id="UP001595851">
    <property type="component" value="Unassembled WGS sequence"/>
</dbReference>
<gene>
    <name evidence="2" type="ORF">ACFOY2_22530</name>
</gene>
<proteinExistence type="predicted"/>